<evidence type="ECO:0000256" key="3">
    <source>
        <dbReference type="ARBA" id="ARBA00005204"/>
    </source>
</evidence>
<reference evidence="11 12" key="1">
    <citation type="journal article" date="2019" name="Int. J. Syst. Evol. Microbiol.">
        <title>The Global Catalogue of Microorganisms (GCM) 10K type strain sequencing project: providing services to taxonomists for standard genome sequencing and annotation.</title>
        <authorList>
            <consortium name="The Broad Institute Genomics Platform"/>
            <consortium name="The Broad Institute Genome Sequencing Center for Infectious Disease"/>
            <person name="Wu L."/>
            <person name="Ma J."/>
        </authorList>
    </citation>
    <scope>NUCLEOTIDE SEQUENCE [LARGE SCALE GENOMIC DNA]</scope>
    <source>
        <strain evidence="11 12">JCM 14193</strain>
    </source>
</reference>
<evidence type="ECO:0000256" key="8">
    <source>
        <dbReference type="ARBA" id="ARBA00022801"/>
    </source>
</evidence>
<dbReference type="PANTHER" id="PTHR42945">
    <property type="entry name" value="HISTIDINE BIOSYNTHESIS BIFUNCTIONAL PROTEIN"/>
    <property type="match status" value="1"/>
</dbReference>
<keyword evidence="12" id="KW-1185">Reference proteome</keyword>
<evidence type="ECO:0000256" key="1">
    <source>
        <dbReference type="ARBA" id="ARBA00001460"/>
    </source>
</evidence>
<comment type="subcellular location">
    <subcellularLocation>
        <location evidence="2">Cytoplasm</location>
    </subcellularLocation>
</comment>
<comment type="caution">
    <text evidence="11">The sequence shown here is derived from an EMBL/GenBank/DDBJ whole genome shotgun (WGS) entry which is preliminary data.</text>
</comment>
<evidence type="ECO:0000256" key="5">
    <source>
        <dbReference type="ARBA" id="ARBA00022490"/>
    </source>
</evidence>
<organism evidence="11 12">
    <name type="scientific">Alkalibacillus silvisoli</name>
    <dbReference type="NCBI Taxonomy" id="392823"/>
    <lineage>
        <taxon>Bacteria</taxon>
        <taxon>Bacillati</taxon>
        <taxon>Bacillota</taxon>
        <taxon>Bacilli</taxon>
        <taxon>Bacillales</taxon>
        <taxon>Bacillaceae</taxon>
        <taxon>Alkalibacillus</taxon>
    </lineage>
</organism>
<evidence type="ECO:0000256" key="9">
    <source>
        <dbReference type="ARBA" id="ARBA00022840"/>
    </source>
</evidence>
<proteinExistence type="predicted"/>
<dbReference type="Proteomes" id="UP001500740">
    <property type="component" value="Unassembled WGS sequence"/>
</dbReference>
<keyword evidence="7" id="KW-0547">Nucleotide-binding</keyword>
<dbReference type="PANTHER" id="PTHR42945:SF9">
    <property type="entry name" value="HISTIDINE BIOSYNTHESIS BIFUNCTIONAL PROTEIN HISIE"/>
    <property type="match status" value="1"/>
</dbReference>
<comment type="catalytic activity">
    <reaction evidence="1">
        <text>1-(5-phospho-beta-D-ribosyl)-ATP + H2O = 1-(5-phospho-beta-D-ribosyl)-5'-AMP + diphosphate + H(+)</text>
        <dbReference type="Rhea" id="RHEA:22828"/>
        <dbReference type="ChEBI" id="CHEBI:15377"/>
        <dbReference type="ChEBI" id="CHEBI:15378"/>
        <dbReference type="ChEBI" id="CHEBI:33019"/>
        <dbReference type="ChEBI" id="CHEBI:59457"/>
        <dbReference type="ChEBI" id="CHEBI:73183"/>
        <dbReference type="EC" id="3.6.1.31"/>
    </reaction>
</comment>
<protein>
    <recommendedName>
        <fullName evidence="4">phosphoribosyl-ATP diphosphatase</fullName>
        <ecNumber evidence="4">3.6.1.31</ecNumber>
    </recommendedName>
</protein>
<dbReference type="EMBL" id="BAAACZ010000003">
    <property type="protein sequence ID" value="GAA0452425.1"/>
    <property type="molecule type" value="Genomic_DNA"/>
</dbReference>
<keyword evidence="8" id="KW-0378">Hydrolase</keyword>
<evidence type="ECO:0000256" key="7">
    <source>
        <dbReference type="ARBA" id="ARBA00022741"/>
    </source>
</evidence>
<evidence type="ECO:0000256" key="6">
    <source>
        <dbReference type="ARBA" id="ARBA00022605"/>
    </source>
</evidence>
<name>A0ABN0ZM23_9BACI</name>
<keyword evidence="5" id="KW-0963">Cytoplasm</keyword>
<keyword evidence="6" id="KW-0028">Amino-acid biosynthesis</keyword>
<sequence>MKKISEESGEVLIGAKNNDNENLAMELADLTYHLLVLMAEKDMPIERVKEALTNRVKGDEDE</sequence>
<dbReference type="Gene3D" id="1.10.287.1080">
    <property type="entry name" value="MazG-like"/>
    <property type="match status" value="1"/>
</dbReference>
<evidence type="ECO:0000256" key="10">
    <source>
        <dbReference type="ARBA" id="ARBA00023102"/>
    </source>
</evidence>
<keyword evidence="9" id="KW-0067">ATP-binding</keyword>
<dbReference type="SUPFAM" id="SSF101386">
    <property type="entry name" value="all-alpha NTP pyrophosphatases"/>
    <property type="match status" value="1"/>
</dbReference>
<dbReference type="CDD" id="cd11534">
    <property type="entry name" value="NTP-PPase_HisIE_like"/>
    <property type="match status" value="1"/>
</dbReference>
<evidence type="ECO:0000313" key="11">
    <source>
        <dbReference type="EMBL" id="GAA0452425.1"/>
    </source>
</evidence>
<dbReference type="Pfam" id="PF01503">
    <property type="entry name" value="PRA-PH"/>
    <property type="match status" value="1"/>
</dbReference>
<keyword evidence="10" id="KW-0368">Histidine biosynthesis</keyword>
<dbReference type="NCBIfam" id="TIGR03188">
    <property type="entry name" value="histidine_hisI"/>
    <property type="match status" value="1"/>
</dbReference>
<evidence type="ECO:0000313" key="12">
    <source>
        <dbReference type="Proteomes" id="UP001500740"/>
    </source>
</evidence>
<evidence type="ECO:0000256" key="4">
    <source>
        <dbReference type="ARBA" id="ARBA00012414"/>
    </source>
</evidence>
<comment type="pathway">
    <text evidence="3">Amino-acid biosynthesis; L-histidine biosynthesis; L-histidine from 5-phospho-alpha-D-ribose 1-diphosphate: step 2/9.</text>
</comment>
<evidence type="ECO:0000256" key="2">
    <source>
        <dbReference type="ARBA" id="ARBA00004496"/>
    </source>
</evidence>
<dbReference type="InterPro" id="IPR021130">
    <property type="entry name" value="PRib-ATP_PPHydrolase-like"/>
</dbReference>
<dbReference type="InterPro" id="IPR008179">
    <property type="entry name" value="HisE"/>
</dbReference>
<accession>A0ABN0ZM23</accession>
<gene>
    <name evidence="11" type="ORF">GCM10008935_03830</name>
</gene>
<dbReference type="EC" id="3.6.1.31" evidence="4"/>